<evidence type="ECO:0000313" key="1">
    <source>
        <dbReference type="EMBL" id="CAE8633683.1"/>
    </source>
</evidence>
<comment type="caution">
    <text evidence="1">The sequence shown here is derived from an EMBL/GenBank/DDBJ whole genome shotgun (WGS) entry which is preliminary data.</text>
</comment>
<sequence>MVSLADSKWDMIWCVGLHRCLHWYELVRLAKSRKIFKDKLFTSEGLMRVLCLKYDGYNPIPHFKRLVDMASIPDVEELIFRPKYFDHLSSQCLMKLVLDSRLCSLSKLHTFDVQRSGGTGHGRVDEPEIDSTDVLRILSQAPRLKVFIHCLTVYWGGRPFRFGPVRIDTMHKRAKLFDLVSDVLPSLQRFCADFDFLPALSLEEKLAIRTKLPHHDAISKGFSFMRSHPNMWHMEWGTHESRLISTRLVPDTFERQWSTLTGSDLFNYQFDPSGWNGLAIEQKAYFDSWATKCKTYETMPVDEDSLCCYPDLSRWFVKKIGLCDHIGLLQRRSDGFQHDDLYMRWLPVPGQPGFAELFNVNRVGTIAGKASIRNLQLRCLLVPTS</sequence>
<name>A0A813H6R1_POLGL</name>
<proteinExistence type="predicted"/>
<dbReference type="AlphaFoldDB" id="A0A813H6R1"/>
<organism evidence="1 2">
    <name type="scientific">Polarella glacialis</name>
    <name type="common">Dinoflagellate</name>
    <dbReference type="NCBI Taxonomy" id="89957"/>
    <lineage>
        <taxon>Eukaryota</taxon>
        <taxon>Sar</taxon>
        <taxon>Alveolata</taxon>
        <taxon>Dinophyceae</taxon>
        <taxon>Suessiales</taxon>
        <taxon>Suessiaceae</taxon>
        <taxon>Polarella</taxon>
    </lineage>
</organism>
<protein>
    <submittedName>
        <fullName evidence="1">Uncharacterized protein</fullName>
    </submittedName>
</protein>
<reference evidence="1" key="1">
    <citation type="submission" date="2021-02" db="EMBL/GenBank/DDBJ databases">
        <authorList>
            <person name="Dougan E. K."/>
            <person name="Rhodes N."/>
            <person name="Thang M."/>
            <person name="Chan C."/>
        </authorList>
    </citation>
    <scope>NUCLEOTIDE SEQUENCE</scope>
</reference>
<dbReference type="Proteomes" id="UP000626109">
    <property type="component" value="Unassembled WGS sequence"/>
</dbReference>
<evidence type="ECO:0000313" key="2">
    <source>
        <dbReference type="Proteomes" id="UP000626109"/>
    </source>
</evidence>
<gene>
    <name evidence="1" type="ORF">PGLA2088_LOCUS1302</name>
</gene>
<dbReference type="EMBL" id="CAJNNW010000997">
    <property type="protein sequence ID" value="CAE8633683.1"/>
    <property type="molecule type" value="Genomic_DNA"/>
</dbReference>
<accession>A0A813H6R1</accession>